<dbReference type="NCBIfam" id="NF000586">
    <property type="entry name" value="PRK00011.1"/>
    <property type="match status" value="1"/>
</dbReference>
<dbReference type="PIRSF" id="PIRSF000412">
    <property type="entry name" value="SHMT"/>
    <property type="match status" value="1"/>
</dbReference>
<accession>A0A6P8HQA2</accession>
<dbReference type="InterPro" id="IPR019798">
    <property type="entry name" value="Ser_HO-MeTrfase_PLP_BS"/>
</dbReference>
<dbReference type="GO" id="GO:0019264">
    <property type="term" value="P:glycine biosynthetic process from serine"/>
    <property type="evidence" value="ECO:0007669"/>
    <property type="project" value="InterPro"/>
</dbReference>
<dbReference type="RefSeq" id="XP_031558549.1">
    <property type="nucleotide sequence ID" value="XM_031702689.1"/>
</dbReference>
<dbReference type="GO" id="GO:0030170">
    <property type="term" value="F:pyridoxal phosphate binding"/>
    <property type="evidence" value="ECO:0007669"/>
    <property type="project" value="InterPro"/>
</dbReference>
<evidence type="ECO:0000256" key="5">
    <source>
        <dbReference type="ARBA" id="ARBA00022563"/>
    </source>
</evidence>
<feature type="modified residue" description="N6-(pyridoxal phosphate)lysine" evidence="8">
    <location>
        <position position="250"/>
    </location>
</feature>
<dbReference type="InterPro" id="IPR015422">
    <property type="entry name" value="PyrdxlP-dep_Trfase_small"/>
</dbReference>
<dbReference type="InterPro" id="IPR015424">
    <property type="entry name" value="PyrdxlP-dep_Trfase"/>
</dbReference>
<evidence type="ECO:0000256" key="9">
    <source>
        <dbReference type="RuleBase" id="RU000585"/>
    </source>
</evidence>
<dbReference type="HAMAP" id="MF_00051">
    <property type="entry name" value="SHMT"/>
    <property type="match status" value="1"/>
</dbReference>
<keyword evidence="6 9" id="KW-0808">Transferase</keyword>
<dbReference type="AlphaFoldDB" id="A0A6P8HQA2"/>
<evidence type="ECO:0000256" key="1">
    <source>
        <dbReference type="ARBA" id="ARBA00001933"/>
    </source>
</evidence>
<dbReference type="CDD" id="cd00378">
    <property type="entry name" value="SHMT"/>
    <property type="match status" value="1"/>
</dbReference>
<dbReference type="OrthoDB" id="10265628at2759"/>
<dbReference type="PANTHER" id="PTHR11680">
    <property type="entry name" value="SERINE HYDROXYMETHYLTRANSFERASE"/>
    <property type="match status" value="1"/>
</dbReference>
<dbReference type="InterPro" id="IPR001085">
    <property type="entry name" value="Ser_HO-MeTrfase"/>
</dbReference>
<gene>
    <name evidence="12" type="primary">LOC116294984</name>
</gene>
<dbReference type="EC" id="2.1.2.1" evidence="9"/>
<dbReference type="Proteomes" id="UP000515163">
    <property type="component" value="Unplaced"/>
</dbReference>
<dbReference type="GO" id="GO:0035999">
    <property type="term" value="P:tetrahydrofolate interconversion"/>
    <property type="evidence" value="ECO:0007669"/>
    <property type="project" value="UniProtKB-UniPathway"/>
</dbReference>
<evidence type="ECO:0000256" key="3">
    <source>
        <dbReference type="ARBA" id="ARBA00004777"/>
    </source>
</evidence>
<comment type="function">
    <text evidence="2 9">Interconversion of serine and glycine.</text>
</comment>
<dbReference type="GO" id="GO:0004372">
    <property type="term" value="F:glycine hydroxymethyltransferase activity"/>
    <property type="evidence" value="ECO:0007669"/>
    <property type="project" value="UniProtKB-EC"/>
</dbReference>
<name>A0A6P8HQA2_ACTTE</name>
<keyword evidence="7 8" id="KW-0663">Pyridoxal phosphate</keyword>
<evidence type="ECO:0000256" key="2">
    <source>
        <dbReference type="ARBA" id="ARBA00002224"/>
    </source>
</evidence>
<comment type="pathway">
    <text evidence="3 9">One-carbon metabolism; tetrahydrofolate interconversion.</text>
</comment>
<dbReference type="InterPro" id="IPR039429">
    <property type="entry name" value="SHMT-like_dom"/>
</dbReference>
<dbReference type="Gene3D" id="3.90.1150.10">
    <property type="entry name" value="Aspartate Aminotransferase, domain 1"/>
    <property type="match status" value="1"/>
</dbReference>
<keyword evidence="5 9" id="KW-0554">One-carbon metabolism</keyword>
<evidence type="ECO:0000256" key="7">
    <source>
        <dbReference type="ARBA" id="ARBA00022898"/>
    </source>
</evidence>
<dbReference type="FunFam" id="3.40.640.10:FF:000050">
    <property type="entry name" value="Serine hydroxymethyltransferase"/>
    <property type="match status" value="1"/>
</dbReference>
<dbReference type="GO" id="GO:0005739">
    <property type="term" value="C:mitochondrion"/>
    <property type="evidence" value="ECO:0007669"/>
    <property type="project" value="TreeGrafter"/>
</dbReference>
<comment type="cofactor">
    <cofactor evidence="1 8 9">
        <name>pyridoxal 5'-phosphate</name>
        <dbReference type="ChEBI" id="CHEBI:597326"/>
    </cofactor>
</comment>
<evidence type="ECO:0000256" key="6">
    <source>
        <dbReference type="ARBA" id="ARBA00022679"/>
    </source>
</evidence>
<evidence type="ECO:0000313" key="12">
    <source>
        <dbReference type="RefSeq" id="XP_031558549.1"/>
    </source>
</evidence>
<evidence type="ECO:0000313" key="11">
    <source>
        <dbReference type="Proteomes" id="UP000515163"/>
    </source>
</evidence>
<dbReference type="Gene3D" id="3.40.640.10">
    <property type="entry name" value="Type I PLP-dependent aspartate aminotransferase-like (Major domain)"/>
    <property type="match status" value="1"/>
</dbReference>
<dbReference type="InParanoid" id="A0A6P8HQA2"/>
<dbReference type="InterPro" id="IPR049943">
    <property type="entry name" value="Ser_HO-MeTrfase-like"/>
</dbReference>
<keyword evidence="11" id="KW-1185">Reference proteome</keyword>
<protein>
    <recommendedName>
        <fullName evidence="9">Serine hydroxymethyltransferase</fullName>
        <ecNumber evidence="9">2.1.2.1</ecNumber>
    </recommendedName>
</protein>
<dbReference type="Pfam" id="PF00464">
    <property type="entry name" value="SHMT"/>
    <property type="match status" value="1"/>
</dbReference>
<comment type="similarity">
    <text evidence="4 9">Belongs to the SHMT family.</text>
</comment>
<sequence>MAAANGDFDNDFPRLKQPLSENDPELYEILKKEKLRQINGLELIASENFTSQAVMEALGSCMTNKYSEGQVGQRYYGGNVYVDEMEALCKKRALEVYRLDPEKWGVNVQPYSGSPANFAVYTGLLNPHDRVMGLDLPDGGHLTHGFMTDKKRISATSIYFESMPYKTDPKTGYIDYDKLAENAQLFRPKMIIAGISAYPRHLDYAKFREVCDSVGAVLLADMAHISGLVAAGVVPSPFDYADVVSTTTHKSLRGPRAGMIFYRKGIKGYKKNGDPIKYDLGPKIDFALFPGLQGGPHNHQIAALSVALKQANCPEFKAYAQQTLYNSKAMAKVLMDRGYSLVTDGTDNHLILLDLRPKKLGGAQGEKILEEISVTVNKNTCPGDKSALHPGGLRIGAPALTSRKLNVSDFERVADFIDQGLKLGLEIQETSGTDFKKFLETLKTDLFKGKIEALRNAVEEFASKFPMPGNDVI</sequence>
<reference evidence="12" key="1">
    <citation type="submission" date="2025-08" db="UniProtKB">
        <authorList>
            <consortium name="RefSeq"/>
        </authorList>
    </citation>
    <scope>IDENTIFICATION</scope>
    <source>
        <tissue evidence="12">Tentacle</tissue>
    </source>
</reference>
<dbReference type="GeneID" id="116294984"/>
<evidence type="ECO:0000259" key="10">
    <source>
        <dbReference type="Pfam" id="PF00464"/>
    </source>
</evidence>
<dbReference type="SUPFAM" id="SSF53383">
    <property type="entry name" value="PLP-dependent transferases"/>
    <property type="match status" value="1"/>
</dbReference>
<dbReference type="PROSITE" id="PS00096">
    <property type="entry name" value="SHMT"/>
    <property type="match status" value="1"/>
</dbReference>
<dbReference type="InterPro" id="IPR015421">
    <property type="entry name" value="PyrdxlP-dep_Trfase_major"/>
</dbReference>
<dbReference type="UniPathway" id="UPA00193"/>
<feature type="domain" description="Serine hydroxymethyltransferase-like" evidence="10">
    <location>
        <begin position="19"/>
        <end position="417"/>
    </location>
</feature>
<dbReference type="PANTHER" id="PTHR11680:SF35">
    <property type="entry name" value="SERINE HYDROXYMETHYLTRANSFERASE 1"/>
    <property type="match status" value="1"/>
</dbReference>
<proteinExistence type="inferred from homology"/>
<organism evidence="11 12">
    <name type="scientific">Actinia tenebrosa</name>
    <name type="common">Australian red waratah sea anemone</name>
    <dbReference type="NCBI Taxonomy" id="6105"/>
    <lineage>
        <taxon>Eukaryota</taxon>
        <taxon>Metazoa</taxon>
        <taxon>Cnidaria</taxon>
        <taxon>Anthozoa</taxon>
        <taxon>Hexacorallia</taxon>
        <taxon>Actiniaria</taxon>
        <taxon>Actiniidae</taxon>
        <taxon>Actinia</taxon>
    </lineage>
</organism>
<evidence type="ECO:0000256" key="4">
    <source>
        <dbReference type="ARBA" id="ARBA00006376"/>
    </source>
</evidence>
<evidence type="ECO:0000256" key="8">
    <source>
        <dbReference type="PIRSR" id="PIRSR000412-50"/>
    </source>
</evidence>
<dbReference type="KEGG" id="aten:116294984"/>
<comment type="catalytic activity">
    <reaction evidence="9">
        <text>(6R)-5,10-methylene-5,6,7,8-tetrahydrofolate + glycine + H2O = (6S)-5,6,7,8-tetrahydrofolate + L-serine</text>
        <dbReference type="Rhea" id="RHEA:15481"/>
        <dbReference type="ChEBI" id="CHEBI:15377"/>
        <dbReference type="ChEBI" id="CHEBI:15636"/>
        <dbReference type="ChEBI" id="CHEBI:33384"/>
        <dbReference type="ChEBI" id="CHEBI:57305"/>
        <dbReference type="ChEBI" id="CHEBI:57453"/>
        <dbReference type="EC" id="2.1.2.1"/>
    </reaction>
</comment>